<evidence type="ECO:0000256" key="1">
    <source>
        <dbReference type="SAM" id="SignalP"/>
    </source>
</evidence>
<evidence type="ECO:0000313" key="4">
    <source>
        <dbReference type="Proteomes" id="UP000346198"/>
    </source>
</evidence>
<sequence>MKHQLKIASVVALTAVFAGSAIAEEMHKLELELPKPLFAGTPKSIKTPNLERKIVIPEIMVPASTVNVVAEMEVTSSDDFPVIGELEYLTDADKDGADGSYVELGPGVQWVQIDLGGKKSIYAVALWHYHAQARAYRDVIIQVADDADFIENVQTVFNNDHDNSAGLGVGKDKEYVETNKGKLVDAKGVKGQFIRLYSNGSTGSDMNHYIEVEVFGK</sequence>
<dbReference type="SUPFAM" id="SSF49785">
    <property type="entry name" value="Galactose-binding domain-like"/>
    <property type="match status" value="1"/>
</dbReference>
<feature type="domain" description="F5/8 type C" evidence="2">
    <location>
        <begin position="54"/>
        <end position="217"/>
    </location>
</feature>
<accession>A0A6C2UF87</accession>
<dbReference type="InterPro" id="IPR000421">
    <property type="entry name" value="FA58C"/>
</dbReference>
<evidence type="ECO:0000313" key="3">
    <source>
        <dbReference type="EMBL" id="VGO18778.1"/>
    </source>
</evidence>
<evidence type="ECO:0000259" key="2">
    <source>
        <dbReference type="PROSITE" id="PS50022"/>
    </source>
</evidence>
<dbReference type="InterPro" id="IPR008979">
    <property type="entry name" value="Galactose-bd-like_sf"/>
</dbReference>
<dbReference type="EMBL" id="CAAHFH010000001">
    <property type="protein sequence ID" value="VGO18778.1"/>
    <property type="molecule type" value="Genomic_DNA"/>
</dbReference>
<reference evidence="3 4" key="1">
    <citation type="submission" date="2019-04" db="EMBL/GenBank/DDBJ databases">
        <authorList>
            <person name="Van Vliet M D."/>
        </authorList>
    </citation>
    <scope>NUCLEOTIDE SEQUENCE [LARGE SCALE GENOMIC DNA]</scope>
    <source>
        <strain evidence="3 4">F21</strain>
    </source>
</reference>
<dbReference type="RefSeq" id="WP_136060234.1">
    <property type="nucleotide sequence ID" value="NZ_CAAHFH010000001.1"/>
</dbReference>
<keyword evidence="1" id="KW-0732">Signal</keyword>
<keyword evidence="4" id="KW-1185">Reference proteome</keyword>
<name>A0A6C2UF87_9BACT</name>
<dbReference type="PROSITE" id="PS50022">
    <property type="entry name" value="FA58C_3"/>
    <property type="match status" value="1"/>
</dbReference>
<proteinExistence type="predicted"/>
<dbReference type="Gene3D" id="2.60.120.260">
    <property type="entry name" value="Galactose-binding domain-like"/>
    <property type="match status" value="1"/>
</dbReference>
<dbReference type="Proteomes" id="UP000346198">
    <property type="component" value="Unassembled WGS sequence"/>
</dbReference>
<dbReference type="AlphaFoldDB" id="A0A6C2UF87"/>
<dbReference type="Pfam" id="PF22633">
    <property type="entry name" value="F5_F8_type_C_2"/>
    <property type="match status" value="1"/>
</dbReference>
<protein>
    <recommendedName>
        <fullName evidence="2">F5/8 type C domain-containing protein</fullName>
    </recommendedName>
</protein>
<organism evidence="3 4">
    <name type="scientific">Pontiella sulfatireligans</name>
    <dbReference type="NCBI Taxonomy" id="2750658"/>
    <lineage>
        <taxon>Bacteria</taxon>
        <taxon>Pseudomonadati</taxon>
        <taxon>Kiritimatiellota</taxon>
        <taxon>Kiritimatiellia</taxon>
        <taxon>Kiritimatiellales</taxon>
        <taxon>Pontiellaceae</taxon>
        <taxon>Pontiella</taxon>
    </lineage>
</organism>
<feature type="signal peptide" evidence="1">
    <location>
        <begin position="1"/>
        <end position="23"/>
    </location>
</feature>
<gene>
    <name evidence="3" type="ORF">SCARR_00831</name>
</gene>
<feature type="chain" id="PRO_5025596573" description="F5/8 type C domain-containing protein" evidence="1">
    <location>
        <begin position="24"/>
        <end position="217"/>
    </location>
</feature>